<dbReference type="Proteomes" id="UP000029500">
    <property type="component" value="Chromosome"/>
</dbReference>
<dbReference type="RefSeq" id="WP_025704553.1">
    <property type="nucleotide sequence ID" value="NZ_CP009287.1"/>
</dbReference>
<feature type="compositionally biased region" description="Basic and acidic residues" evidence="1">
    <location>
        <begin position="156"/>
        <end position="184"/>
    </location>
</feature>
<dbReference type="OrthoDB" id="2603926at2"/>
<evidence type="ECO:0000256" key="1">
    <source>
        <dbReference type="SAM" id="MobiDB-lite"/>
    </source>
</evidence>
<reference evidence="2 3" key="1">
    <citation type="submission" date="2014-08" db="EMBL/GenBank/DDBJ databases">
        <title>Comparative genomics of the Paenibacillus odorifer group.</title>
        <authorList>
            <person name="den Bakker H.C."/>
            <person name="Tsai Y.-C."/>
            <person name="Martin N."/>
            <person name="Korlach J."/>
            <person name="Wiedmann M."/>
        </authorList>
    </citation>
    <scope>NUCLEOTIDE SEQUENCE [LARGE SCALE GENOMIC DNA]</scope>
    <source>
        <strain evidence="2 3">DSM 15220</strain>
    </source>
</reference>
<name>A0A089M630_9BACL</name>
<keyword evidence="3" id="KW-1185">Reference proteome</keyword>
<dbReference type="AlphaFoldDB" id="A0A089M630"/>
<dbReference type="eggNOG" id="ENOG5034BUK">
    <property type="taxonomic scope" value="Bacteria"/>
</dbReference>
<dbReference type="HOGENOM" id="CLU_123311_0_0_9"/>
<organism evidence="2 3">
    <name type="scientific">Paenibacillus graminis</name>
    <dbReference type="NCBI Taxonomy" id="189425"/>
    <lineage>
        <taxon>Bacteria</taxon>
        <taxon>Bacillati</taxon>
        <taxon>Bacillota</taxon>
        <taxon>Bacilli</taxon>
        <taxon>Bacillales</taxon>
        <taxon>Paenibacillaceae</taxon>
        <taxon>Paenibacillus</taxon>
    </lineage>
</organism>
<dbReference type="STRING" id="189425.PGRAT_17735"/>
<accession>A0A089M630</accession>
<sequence>MIRESFQVEFRFAKSYLEHEEGINHLWVKLPPLAGVKRAAAGMQLPEGVFWNGDAGACPVGADGQMFLESANAPSELLLEIYTLQPVSPGLTELIFTVSCIGGSGEEWTRSFAVPLMILDEEEAEPPVMDHEIVRKVKERQWHNPKHPGDQGSNREPLDCTPRRQIRYDPHYRSEMEKQYSIEG</sequence>
<protein>
    <submittedName>
        <fullName evidence="2">Uncharacterized protein</fullName>
    </submittedName>
</protein>
<evidence type="ECO:0000313" key="2">
    <source>
        <dbReference type="EMBL" id="AIQ69261.1"/>
    </source>
</evidence>
<dbReference type="EMBL" id="CP009287">
    <property type="protein sequence ID" value="AIQ69261.1"/>
    <property type="molecule type" value="Genomic_DNA"/>
</dbReference>
<evidence type="ECO:0000313" key="3">
    <source>
        <dbReference type="Proteomes" id="UP000029500"/>
    </source>
</evidence>
<dbReference type="KEGG" id="pgm:PGRAT_17735"/>
<proteinExistence type="predicted"/>
<feature type="region of interest" description="Disordered" evidence="1">
    <location>
        <begin position="139"/>
        <end position="184"/>
    </location>
</feature>
<gene>
    <name evidence="2" type="ORF">PGRAT_17735</name>
</gene>